<reference evidence="1" key="3">
    <citation type="submission" date="2022-06" db="UniProtKB">
        <authorList>
            <consortium name="EnsemblPlants"/>
        </authorList>
    </citation>
    <scope>IDENTIFICATION</scope>
</reference>
<organism evidence="1 2">
    <name type="scientific">Triticum urartu</name>
    <name type="common">Red wild einkorn</name>
    <name type="synonym">Crithodium urartu</name>
    <dbReference type="NCBI Taxonomy" id="4572"/>
    <lineage>
        <taxon>Eukaryota</taxon>
        <taxon>Viridiplantae</taxon>
        <taxon>Streptophyta</taxon>
        <taxon>Embryophyta</taxon>
        <taxon>Tracheophyta</taxon>
        <taxon>Spermatophyta</taxon>
        <taxon>Magnoliopsida</taxon>
        <taxon>Liliopsida</taxon>
        <taxon>Poales</taxon>
        <taxon>Poaceae</taxon>
        <taxon>BOP clade</taxon>
        <taxon>Pooideae</taxon>
        <taxon>Triticodae</taxon>
        <taxon>Triticeae</taxon>
        <taxon>Triticinae</taxon>
        <taxon>Triticum</taxon>
    </lineage>
</organism>
<keyword evidence="2" id="KW-1185">Reference proteome</keyword>
<dbReference type="EnsemblPlants" id="TuG1812G0700005085.01.T01">
    <property type="protein sequence ID" value="TuG1812G0700005085.01.T01.cds355654"/>
    <property type="gene ID" value="TuG1812G0700005085.01"/>
</dbReference>
<name>A0A8R7VB44_TRIUA</name>
<dbReference type="Gramene" id="TuG1812G0700005085.01.T01">
    <property type="protein sequence ID" value="TuG1812G0700005085.01.T01.cds355654"/>
    <property type="gene ID" value="TuG1812G0700005085.01"/>
</dbReference>
<proteinExistence type="predicted"/>
<evidence type="ECO:0000313" key="1">
    <source>
        <dbReference type="EnsemblPlants" id="TuG1812G0700005085.01.T01.cds355654"/>
    </source>
</evidence>
<gene>
    <name evidence="1" type="primary">LOC125524113</name>
</gene>
<reference evidence="2" key="1">
    <citation type="journal article" date="2013" name="Nature">
        <title>Draft genome of the wheat A-genome progenitor Triticum urartu.</title>
        <authorList>
            <person name="Ling H.Q."/>
            <person name="Zhao S."/>
            <person name="Liu D."/>
            <person name="Wang J."/>
            <person name="Sun H."/>
            <person name="Zhang C."/>
            <person name="Fan H."/>
            <person name="Li D."/>
            <person name="Dong L."/>
            <person name="Tao Y."/>
            <person name="Gao C."/>
            <person name="Wu H."/>
            <person name="Li Y."/>
            <person name="Cui Y."/>
            <person name="Guo X."/>
            <person name="Zheng S."/>
            <person name="Wang B."/>
            <person name="Yu K."/>
            <person name="Liang Q."/>
            <person name="Yang W."/>
            <person name="Lou X."/>
            <person name="Chen J."/>
            <person name="Feng M."/>
            <person name="Jian J."/>
            <person name="Zhang X."/>
            <person name="Luo G."/>
            <person name="Jiang Y."/>
            <person name="Liu J."/>
            <person name="Wang Z."/>
            <person name="Sha Y."/>
            <person name="Zhang B."/>
            <person name="Wu H."/>
            <person name="Tang D."/>
            <person name="Shen Q."/>
            <person name="Xue P."/>
            <person name="Zou S."/>
            <person name="Wang X."/>
            <person name="Liu X."/>
            <person name="Wang F."/>
            <person name="Yang Y."/>
            <person name="An X."/>
            <person name="Dong Z."/>
            <person name="Zhang K."/>
            <person name="Zhang X."/>
            <person name="Luo M.C."/>
            <person name="Dvorak J."/>
            <person name="Tong Y."/>
            <person name="Wang J."/>
            <person name="Yang H."/>
            <person name="Li Z."/>
            <person name="Wang D."/>
            <person name="Zhang A."/>
            <person name="Wang J."/>
        </authorList>
    </citation>
    <scope>NUCLEOTIDE SEQUENCE</scope>
    <source>
        <strain evidence="2">cv. G1812</strain>
    </source>
</reference>
<reference evidence="1" key="2">
    <citation type="submission" date="2018-03" db="EMBL/GenBank/DDBJ databases">
        <title>The Triticum urartu genome reveals the dynamic nature of wheat genome evolution.</title>
        <authorList>
            <person name="Ling H."/>
            <person name="Ma B."/>
            <person name="Shi X."/>
            <person name="Liu H."/>
            <person name="Dong L."/>
            <person name="Sun H."/>
            <person name="Cao Y."/>
            <person name="Gao Q."/>
            <person name="Zheng S."/>
            <person name="Li Y."/>
            <person name="Yu Y."/>
            <person name="Du H."/>
            <person name="Qi M."/>
            <person name="Li Y."/>
            <person name="Yu H."/>
            <person name="Cui Y."/>
            <person name="Wang N."/>
            <person name="Chen C."/>
            <person name="Wu H."/>
            <person name="Zhao Y."/>
            <person name="Zhang J."/>
            <person name="Li Y."/>
            <person name="Zhou W."/>
            <person name="Zhang B."/>
            <person name="Hu W."/>
            <person name="Eijk M."/>
            <person name="Tang J."/>
            <person name="Witsenboer H."/>
            <person name="Zhao S."/>
            <person name="Li Z."/>
            <person name="Zhang A."/>
            <person name="Wang D."/>
            <person name="Liang C."/>
        </authorList>
    </citation>
    <scope>NUCLEOTIDE SEQUENCE [LARGE SCALE GENOMIC DNA]</scope>
    <source>
        <strain evidence="1">cv. G1812</strain>
    </source>
</reference>
<sequence length="119" mass="12909">MRTSSLASCRISSRSLANSALEGSVVCISVRWRSISAVSGWMRTTLTAGTRKAMMARRMRMGAKSLGFRVGRTSASLRKVKHEVVLAAMAGGNWRVVIWSKPQGIVGRMDQGLKPEGDV</sequence>
<protein>
    <submittedName>
        <fullName evidence="1">Uncharacterized protein</fullName>
    </submittedName>
</protein>
<evidence type="ECO:0000313" key="2">
    <source>
        <dbReference type="Proteomes" id="UP000015106"/>
    </source>
</evidence>
<accession>A0A8R7VB44</accession>
<dbReference type="Proteomes" id="UP000015106">
    <property type="component" value="Chromosome 7"/>
</dbReference>
<dbReference type="AlphaFoldDB" id="A0A8R7VB44"/>